<feature type="transmembrane region" description="Helical" evidence="7">
    <location>
        <begin position="42"/>
        <end position="61"/>
    </location>
</feature>
<dbReference type="InterPro" id="IPR019758">
    <property type="entry name" value="Pept_S26A_signal_pept_1_CS"/>
</dbReference>
<dbReference type="PANTHER" id="PTHR43390">
    <property type="entry name" value="SIGNAL PEPTIDASE I"/>
    <property type="match status" value="1"/>
</dbReference>
<evidence type="ECO:0000256" key="2">
    <source>
        <dbReference type="ARBA" id="ARBA00009370"/>
    </source>
</evidence>
<dbReference type="PROSITE" id="PS00760">
    <property type="entry name" value="SPASE_I_2"/>
    <property type="match status" value="1"/>
</dbReference>
<feature type="active site" evidence="6">
    <location>
        <position position="125"/>
    </location>
</feature>
<evidence type="ECO:0000313" key="10">
    <source>
        <dbReference type="Proteomes" id="UP000654401"/>
    </source>
</evidence>
<feature type="active site" evidence="6">
    <location>
        <position position="70"/>
    </location>
</feature>
<dbReference type="CDD" id="cd06530">
    <property type="entry name" value="S26_SPase_I"/>
    <property type="match status" value="1"/>
</dbReference>
<dbReference type="PANTHER" id="PTHR43390:SF1">
    <property type="entry name" value="CHLOROPLAST PROCESSING PEPTIDASE"/>
    <property type="match status" value="1"/>
</dbReference>
<dbReference type="NCBIfam" id="TIGR02227">
    <property type="entry name" value="sigpep_I_bact"/>
    <property type="match status" value="1"/>
</dbReference>
<dbReference type="AlphaFoldDB" id="A0A8J6P0M9"/>
<evidence type="ECO:0000256" key="7">
    <source>
        <dbReference type="RuleBase" id="RU362042"/>
    </source>
</evidence>
<keyword evidence="7" id="KW-0472">Membrane</keyword>
<evidence type="ECO:0000256" key="3">
    <source>
        <dbReference type="ARBA" id="ARBA00013208"/>
    </source>
</evidence>
<evidence type="ECO:0000256" key="6">
    <source>
        <dbReference type="PIRSR" id="PIRSR600223-1"/>
    </source>
</evidence>
<reference evidence="9 10" key="1">
    <citation type="submission" date="2020-08" db="EMBL/GenBank/DDBJ databases">
        <title>Bridging the membrane lipid divide: bacteria of the FCB group superphylum have the potential to synthesize archaeal ether lipids.</title>
        <authorList>
            <person name="Villanueva L."/>
            <person name="Von Meijenfeldt F.A.B."/>
            <person name="Westbye A.B."/>
            <person name="Yadav S."/>
            <person name="Hopmans E.C."/>
            <person name="Dutilh B.E."/>
            <person name="Sinninghe Damste J.S."/>
        </authorList>
    </citation>
    <scope>NUCLEOTIDE SEQUENCE [LARGE SCALE GENOMIC DNA]</scope>
    <source>
        <strain evidence="9">NIOZ-UU100</strain>
    </source>
</reference>
<evidence type="ECO:0000259" key="8">
    <source>
        <dbReference type="Pfam" id="PF10502"/>
    </source>
</evidence>
<protein>
    <recommendedName>
        <fullName evidence="4 7">Signal peptidase I</fullName>
        <ecNumber evidence="3 7">3.4.21.89</ecNumber>
    </recommendedName>
</protein>
<gene>
    <name evidence="9" type="primary">lepB</name>
    <name evidence="9" type="ORF">H8D24_06300</name>
</gene>
<dbReference type="PROSITE" id="PS00761">
    <property type="entry name" value="SPASE_I_3"/>
    <property type="match status" value="1"/>
</dbReference>
<organism evidence="9 10">
    <name type="scientific">Candidatus Thiopontia autotrophica</name>
    <dbReference type="NCBI Taxonomy" id="2841688"/>
    <lineage>
        <taxon>Bacteria</taxon>
        <taxon>Pseudomonadati</taxon>
        <taxon>Pseudomonadota</taxon>
        <taxon>Gammaproteobacteria</taxon>
        <taxon>Candidatus Thiopontia</taxon>
    </lineage>
</organism>
<sequence>MHLDFSGILVIALMVTGGIWLLDAKFWAEKRQGRDIPILVEYARSFFPVILIVLILRSFIFEPFRIPSSSMRPTLVVGDFILVNKFAYGLRLPVVDTKILEVGEPQRGDIMVFRYPEDPSVDYIKRVVGVPGDRIEYRNKRLSVNGKPANITKHGSHLWMNNRCHTINSLRFREQTPDSDHEILTIPQRSSRAEGEWVVPEGSYFMLGDNRDNSRDGRYWGFVPEENIVGKAVAVWMSWDFSCGDGISWNRIGSIE</sequence>
<dbReference type="EC" id="3.4.21.89" evidence="3 7"/>
<feature type="domain" description="Peptidase S26" evidence="8">
    <location>
        <begin position="40"/>
        <end position="236"/>
    </location>
</feature>
<keyword evidence="5 7" id="KW-0378">Hydrolase</keyword>
<dbReference type="Proteomes" id="UP000654401">
    <property type="component" value="Unassembled WGS sequence"/>
</dbReference>
<dbReference type="GO" id="GO:0009003">
    <property type="term" value="F:signal peptidase activity"/>
    <property type="evidence" value="ECO:0007669"/>
    <property type="project" value="UniProtKB-EC"/>
</dbReference>
<accession>A0A8J6P0M9</accession>
<dbReference type="InterPro" id="IPR000223">
    <property type="entry name" value="Pept_S26A_signal_pept_1"/>
</dbReference>
<keyword evidence="7" id="KW-1133">Transmembrane helix</keyword>
<comment type="catalytic activity">
    <reaction evidence="1 7">
        <text>Cleavage of hydrophobic, N-terminal signal or leader sequences from secreted and periplasmic proteins.</text>
        <dbReference type="EC" id="3.4.21.89"/>
    </reaction>
</comment>
<evidence type="ECO:0000256" key="4">
    <source>
        <dbReference type="ARBA" id="ARBA00019232"/>
    </source>
</evidence>
<dbReference type="GO" id="GO:0004252">
    <property type="term" value="F:serine-type endopeptidase activity"/>
    <property type="evidence" value="ECO:0007669"/>
    <property type="project" value="InterPro"/>
</dbReference>
<evidence type="ECO:0000256" key="1">
    <source>
        <dbReference type="ARBA" id="ARBA00000677"/>
    </source>
</evidence>
<name>A0A8J6P0M9_9GAMM</name>
<dbReference type="Gene3D" id="2.10.109.10">
    <property type="entry name" value="Umud Fragment, subunit A"/>
    <property type="match status" value="1"/>
</dbReference>
<comment type="similarity">
    <text evidence="2 7">Belongs to the peptidase S26 family.</text>
</comment>
<dbReference type="Pfam" id="PF10502">
    <property type="entry name" value="Peptidase_S26"/>
    <property type="match status" value="1"/>
</dbReference>
<dbReference type="GO" id="GO:0016020">
    <property type="term" value="C:membrane"/>
    <property type="evidence" value="ECO:0007669"/>
    <property type="project" value="UniProtKB-SubCell"/>
</dbReference>
<feature type="transmembrane region" description="Helical" evidence="7">
    <location>
        <begin position="6"/>
        <end position="22"/>
    </location>
</feature>
<proteinExistence type="inferred from homology"/>
<dbReference type="SUPFAM" id="SSF51306">
    <property type="entry name" value="LexA/Signal peptidase"/>
    <property type="match status" value="1"/>
</dbReference>
<evidence type="ECO:0000256" key="5">
    <source>
        <dbReference type="ARBA" id="ARBA00022801"/>
    </source>
</evidence>
<keyword evidence="7" id="KW-0812">Transmembrane</keyword>
<dbReference type="InterPro" id="IPR019757">
    <property type="entry name" value="Pept_S26A_signal_pept_1_Lys-AS"/>
</dbReference>
<evidence type="ECO:0000313" key="9">
    <source>
        <dbReference type="EMBL" id="MBC8519998.1"/>
    </source>
</evidence>
<dbReference type="PRINTS" id="PR00727">
    <property type="entry name" value="LEADERPTASE"/>
</dbReference>
<comment type="caution">
    <text evidence="9">The sequence shown here is derived from an EMBL/GenBank/DDBJ whole genome shotgun (WGS) entry which is preliminary data.</text>
</comment>
<dbReference type="EMBL" id="JACNFK010000031">
    <property type="protein sequence ID" value="MBC8519998.1"/>
    <property type="molecule type" value="Genomic_DNA"/>
</dbReference>
<comment type="subcellular location">
    <subcellularLocation>
        <location evidence="7">Membrane</location>
        <topology evidence="7">Multi-pass membrane protein</topology>
    </subcellularLocation>
</comment>
<dbReference type="GO" id="GO:0006465">
    <property type="term" value="P:signal peptide processing"/>
    <property type="evidence" value="ECO:0007669"/>
    <property type="project" value="InterPro"/>
</dbReference>
<dbReference type="InterPro" id="IPR019533">
    <property type="entry name" value="Peptidase_S26"/>
</dbReference>
<keyword evidence="7" id="KW-0645">Protease</keyword>
<dbReference type="InterPro" id="IPR036286">
    <property type="entry name" value="LexA/Signal_pep-like_sf"/>
</dbReference>